<proteinExistence type="predicted"/>
<evidence type="ECO:0000313" key="5">
    <source>
        <dbReference type="EMBL" id="CAB5110436.1"/>
    </source>
</evidence>
<gene>
    <name evidence="5" type="ORF">UFOPK4410_00497</name>
</gene>
<comment type="subcellular location">
    <subcellularLocation>
        <location evidence="1">Periplasm</location>
    </subcellularLocation>
</comment>
<protein>
    <submittedName>
        <fullName evidence="5">Unannotated protein</fullName>
    </submittedName>
</protein>
<keyword evidence="2" id="KW-0813">Transport</keyword>
<name>A0A6J7VP63_9ZZZZ</name>
<dbReference type="PRINTS" id="PR00909">
    <property type="entry name" value="SPERMDNBNDNG"/>
</dbReference>
<dbReference type="GO" id="GO:0042597">
    <property type="term" value="C:periplasmic space"/>
    <property type="evidence" value="ECO:0007669"/>
    <property type="project" value="UniProtKB-SubCell"/>
</dbReference>
<organism evidence="5">
    <name type="scientific">freshwater metagenome</name>
    <dbReference type="NCBI Taxonomy" id="449393"/>
    <lineage>
        <taxon>unclassified sequences</taxon>
        <taxon>metagenomes</taxon>
        <taxon>ecological metagenomes</taxon>
    </lineage>
</organism>
<dbReference type="CDD" id="cd13590">
    <property type="entry name" value="PBP2_PotD_PotF_like"/>
    <property type="match status" value="1"/>
</dbReference>
<accession>A0A6J7VP63</accession>
<dbReference type="EMBL" id="CAFBRV010000032">
    <property type="protein sequence ID" value="CAB5110436.1"/>
    <property type="molecule type" value="Genomic_DNA"/>
</dbReference>
<dbReference type="PANTHER" id="PTHR30222:SF12">
    <property type="entry name" value="NORSPERMIDINE SENSOR"/>
    <property type="match status" value="1"/>
</dbReference>
<dbReference type="SUPFAM" id="SSF53850">
    <property type="entry name" value="Periplasmic binding protein-like II"/>
    <property type="match status" value="1"/>
</dbReference>
<dbReference type="PANTHER" id="PTHR30222">
    <property type="entry name" value="SPERMIDINE/PUTRESCINE-BINDING PERIPLASMIC PROTEIN"/>
    <property type="match status" value="1"/>
</dbReference>
<keyword evidence="4" id="KW-0574">Periplasm</keyword>
<dbReference type="InterPro" id="IPR001188">
    <property type="entry name" value="Sperm_putr-bd"/>
</dbReference>
<dbReference type="GO" id="GO:0019808">
    <property type="term" value="F:polyamine binding"/>
    <property type="evidence" value="ECO:0007669"/>
    <property type="project" value="InterPro"/>
</dbReference>
<keyword evidence="3" id="KW-0732">Signal</keyword>
<evidence type="ECO:0000256" key="2">
    <source>
        <dbReference type="ARBA" id="ARBA00022448"/>
    </source>
</evidence>
<dbReference type="Gene3D" id="3.40.190.10">
    <property type="entry name" value="Periplasmic binding protein-like II"/>
    <property type="match status" value="2"/>
</dbReference>
<evidence type="ECO:0000256" key="1">
    <source>
        <dbReference type="ARBA" id="ARBA00004418"/>
    </source>
</evidence>
<dbReference type="GO" id="GO:0015846">
    <property type="term" value="P:polyamine transport"/>
    <property type="evidence" value="ECO:0007669"/>
    <property type="project" value="InterPro"/>
</dbReference>
<evidence type="ECO:0000256" key="4">
    <source>
        <dbReference type="ARBA" id="ARBA00022764"/>
    </source>
</evidence>
<evidence type="ECO:0000256" key="3">
    <source>
        <dbReference type="ARBA" id="ARBA00022729"/>
    </source>
</evidence>
<dbReference type="PIRSF" id="PIRSF019574">
    <property type="entry name" value="Periplasmic_polyamine_BP"/>
    <property type="match status" value="1"/>
</dbReference>
<reference evidence="5" key="1">
    <citation type="submission" date="2020-05" db="EMBL/GenBank/DDBJ databases">
        <authorList>
            <person name="Chiriac C."/>
            <person name="Salcher M."/>
            <person name="Ghai R."/>
            <person name="Kavagutti S V."/>
        </authorList>
    </citation>
    <scope>NUCLEOTIDE SEQUENCE</scope>
</reference>
<dbReference type="InterPro" id="IPR006059">
    <property type="entry name" value="SBP"/>
</dbReference>
<sequence length="369" mass="40191">MKLGISKLTMGHRKRLALASVATAVSLLVGIGIPQAGAAGLYPSKPKGTELNLFNWSNYIDPALLKRFTAETGINVNLGVYDSNAQMLAKLEAGARGYDIIVPTDYMVQIMQKKGLLQRIHRSSYPNGGNLKAEFVNPYFDRGRIYTVPYLHGLTGFGYLKDKVTTEPTTWKEFFAAIPSYPGKTTIFDDKKEVIDAALRSMGYKPCTKNVAQLQKAQDLIKSIKPNLNTIASSGNIGRLSGGTSVLLMMYNGATYKAKLANPNVVFVYPKDGMPLWQDNFAIPVGAKNVDNAKIFLNWMMDPKNIAQASNWAAYNNGIAGSEKYLLPAMQADTAFSPTAAQMALGVAMAPCSTAVNDLYTKVWTAFKG</sequence>
<dbReference type="AlphaFoldDB" id="A0A6J7VP63"/>
<dbReference type="Pfam" id="PF13416">
    <property type="entry name" value="SBP_bac_8"/>
    <property type="match status" value="1"/>
</dbReference>